<evidence type="ECO:0000313" key="2">
    <source>
        <dbReference type="Proteomes" id="UP000183832"/>
    </source>
</evidence>
<reference evidence="1 2" key="1">
    <citation type="submission" date="2015-04" db="EMBL/GenBank/DDBJ databases">
        <authorList>
            <person name="Syromyatnikov M.Y."/>
            <person name="Popov V.N."/>
        </authorList>
    </citation>
    <scope>NUCLEOTIDE SEQUENCE [LARGE SCALE GENOMIC DNA]</scope>
</reference>
<organism evidence="1 2">
    <name type="scientific">Clunio marinus</name>
    <dbReference type="NCBI Taxonomy" id="568069"/>
    <lineage>
        <taxon>Eukaryota</taxon>
        <taxon>Metazoa</taxon>
        <taxon>Ecdysozoa</taxon>
        <taxon>Arthropoda</taxon>
        <taxon>Hexapoda</taxon>
        <taxon>Insecta</taxon>
        <taxon>Pterygota</taxon>
        <taxon>Neoptera</taxon>
        <taxon>Endopterygota</taxon>
        <taxon>Diptera</taxon>
        <taxon>Nematocera</taxon>
        <taxon>Chironomoidea</taxon>
        <taxon>Chironomidae</taxon>
        <taxon>Clunio</taxon>
    </lineage>
</organism>
<name>A0A1J1J9B6_9DIPT</name>
<accession>A0A1J1J9B6</accession>
<evidence type="ECO:0000313" key="1">
    <source>
        <dbReference type="EMBL" id="CRL08468.1"/>
    </source>
</evidence>
<sequence length="86" mass="10287">MDLVNNKALKQFFSLQKWITKLIKMDYNLCFPTGKVRKKLSFFEKGFFRYPNDDQERSYVKTFLSNIHLFNGNRISDLTSHSMKIN</sequence>
<gene>
    <name evidence="1" type="ORF">CLUMA_CG021496</name>
</gene>
<dbReference type="AlphaFoldDB" id="A0A1J1J9B6"/>
<dbReference type="EMBL" id="CVRI01000075">
    <property type="protein sequence ID" value="CRL08468.1"/>
    <property type="molecule type" value="Genomic_DNA"/>
</dbReference>
<protein>
    <submittedName>
        <fullName evidence="1">CLUMA_CG021496, isoform A</fullName>
    </submittedName>
</protein>
<dbReference type="Proteomes" id="UP000183832">
    <property type="component" value="Unassembled WGS sequence"/>
</dbReference>
<proteinExistence type="predicted"/>
<keyword evidence="2" id="KW-1185">Reference proteome</keyword>